<evidence type="ECO:0000256" key="2">
    <source>
        <dbReference type="ARBA" id="ARBA00009107"/>
    </source>
</evidence>
<comment type="similarity">
    <text evidence="2">Belongs to the Antp homeobox family.</text>
</comment>
<evidence type="ECO:0000256" key="11">
    <source>
        <dbReference type="SAM" id="MobiDB-lite"/>
    </source>
</evidence>
<dbReference type="AlphaFoldDB" id="A0A7L2S3Z8"/>
<dbReference type="GO" id="GO:0000981">
    <property type="term" value="F:DNA-binding transcription factor activity, RNA polymerase II-specific"/>
    <property type="evidence" value="ECO:0007669"/>
    <property type="project" value="InterPro"/>
</dbReference>
<dbReference type="OrthoDB" id="6159439at2759"/>
<feature type="domain" description="Homeobox" evidence="12">
    <location>
        <begin position="162"/>
        <end position="190"/>
    </location>
</feature>
<evidence type="ECO:0000256" key="8">
    <source>
        <dbReference type="ARBA" id="ARBA00023242"/>
    </source>
</evidence>
<keyword evidence="5 9" id="KW-0238">DNA-binding</keyword>
<dbReference type="GO" id="GO:0005634">
    <property type="term" value="C:nucleus"/>
    <property type="evidence" value="ECO:0007669"/>
    <property type="project" value="UniProtKB-SubCell"/>
</dbReference>
<organism evidence="13 14">
    <name type="scientific">Mystacornis crossleyi</name>
    <dbReference type="NCBI Taxonomy" id="98133"/>
    <lineage>
        <taxon>Eukaryota</taxon>
        <taxon>Metazoa</taxon>
        <taxon>Chordata</taxon>
        <taxon>Craniata</taxon>
        <taxon>Vertebrata</taxon>
        <taxon>Euteleostomi</taxon>
        <taxon>Archelosauria</taxon>
        <taxon>Archosauria</taxon>
        <taxon>Dinosauria</taxon>
        <taxon>Saurischia</taxon>
        <taxon>Theropoda</taxon>
        <taxon>Coelurosauria</taxon>
        <taxon>Aves</taxon>
        <taxon>Neognathae</taxon>
        <taxon>Neoaves</taxon>
        <taxon>Telluraves</taxon>
        <taxon>Australaves</taxon>
        <taxon>Passeriformes</taxon>
        <taxon>Sylvioidea</taxon>
        <taxon>Timaliidae</taxon>
        <taxon>Mystacornis</taxon>
    </lineage>
</organism>
<feature type="region of interest" description="Disordered" evidence="11">
    <location>
        <begin position="1"/>
        <end position="144"/>
    </location>
</feature>
<evidence type="ECO:0000313" key="13">
    <source>
        <dbReference type="EMBL" id="NXS16290.1"/>
    </source>
</evidence>
<dbReference type="PRINTS" id="PR00024">
    <property type="entry name" value="HOMEOBOX"/>
</dbReference>
<comment type="subcellular location">
    <subcellularLocation>
        <location evidence="1 9 10">Nucleus</location>
    </subcellularLocation>
</comment>
<feature type="non-terminal residue" evidence="13">
    <location>
        <position position="199"/>
    </location>
</feature>
<feature type="non-terminal residue" evidence="13">
    <location>
        <position position="1"/>
    </location>
</feature>
<evidence type="ECO:0000256" key="6">
    <source>
        <dbReference type="ARBA" id="ARBA00023155"/>
    </source>
</evidence>
<dbReference type="CDD" id="cd00086">
    <property type="entry name" value="homeodomain"/>
    <property type="match status" value="1"/>
</dbReference>
<gene>
    <name evidence="13" type="primary">Hoxc5</name>
    <name evidence="13" type="ORF">MYSCRO_R10640</name>
</gene>
<evidence type="ECO:0000259" key="12">
    <source>
        <dbReference type="PROSITE" id="PS50071"/>
    </source>
</evidence>
<keyword evidence="6 9" id="KW-0371">Homeobox</keyword>
<dbReference type="InterPro" id="IPR020479">
    <property type="entry name" value="HD_metazoa"/>
</dbReference>
<keyword evidence="14" id="KW-1185">Reference proteome</keyword>
<dbReference type="PANTHER" id="PTHR45659:SF10">
    <property type="entry name" value="HOMEOBOX PROTEIN HOX-A5"/>
    <property type="match status" value="1"/>
</dbReference>
<evidence type="ECO:0000256" key="4">
    <source>
        <dbReference type="ARBA" id="ARBA00023015"/>
    </source>
</evidence>
<evidence type="ECO:0000256" key="9">
    <source>
        <dbReference type="PROSITE-ProRule" id="PRU00108"/>
    </source>
</evidence>
<dbReference type="SUPFAM" id="SSF46689">
    <property type="entry name" value="Homeodomain-like"/>
    <property type="match status" value="1"/>
</dbReference>
<dbReference type="PROSITE" id="PS00027">
    <property type="entry name" value="HOMEOBOX_1"/>
    <property type="match status" value="1"/>
</dbReference>
<dbReference type="PANTHER" id="PTHR45659">
    <property type="entry name" value="HOMEOBOX PROTEIN HOX"/>
    <property type="match status" value="1"/>
</dbReference>
<dbReference type="EMBL" id="VYZQ01011080">
    <property type="protein sequence ID" value="NXS16290.1"/>
    <property type="molecule type" value="Genomic_DNA"/>
</dbReference>
<name>A0A7L2S3Z8_9PASS</name>
<evidence type="ECO:0000256" key="5">
    <source>
        <dbReference type="ARBA" id="ARBA00023125"/>
    </source>
</evidence>
<reference evidence="13 14" key="1">
    <citation type="submission" date="2019-09" db="EMBL/GenBank/DDBJ databases">
        <title>Bird 10,000 Genomes (B10K) Project - Family phase.</title>
        <authorList>
            <person name="Zhang G."/>
        </authorList>
    </citation>
    <scope>NUCLEOTIDE SEQUENCE [LARGE SCALE GENOMIC DNA]</scope>
    <source>
        <strain evidence="13">B10K-DU-002-82</strain>
    </source>
</reference>
<dbReference type="Proteomes" id="UP000537747">
    <property type="component" value="Unassembled WGS sequence"/>
</dbReference>
<dbReference type="Pfam" id="PF00046">
    <property type="entry name" value="Homeodomain"/>
    <property type="match status" value="1"/>
</dbReference>
<evidence type="ECO:0000256" key="10">
    <source>
        <dbReference type="RuleBase" id="RU000682"/>
    </source>
</evidence>
<dbReference type="GO" id="GO:0000978">
    <property type="term" value="F:RNA polymerase II cis-regulatory region sequence-specific DNA binding"/>
    <property type="evidence" value="ECO:0007669"/>
    <property type="project" value="TreeGrafter"/>
</dbReference>
<keyword evidence="8 9" id="KW-0539">Nucleus</keyword>
<dbReference type="InterPro" id="IPR017970">
    <property type="entry name" value="Homeobox_CS"/>
</dbReference>
<evidence type="ECO:0000256" key="7">
    <source>
        <dbReference type="ARBA" id="ARBA00023163"/>
    </source>
</evidence>
<accession>A0A7L2S3Z8</accession>
<evidence type="ECO:0000256" key="3">
    <source>
        <dbReference type="ARBA" id="ARBA00022473"/>
    </source>
</evidence>
<proteinExistence type="inferred from homology"/>
<evidence type="ECO:0000313" key="14">
    <source>
        <dbReference type="Proteomes" id="UP000537747"/>
    </source>
</evidence>
<dbReference type="GO" id="GO:0009952">
    <property type="term" value="P:anterior/posterior pattern specification"/>
    <property type="evidence" value="ECO:0007669"/>
    <property type="project" value="TreeGrafter"/>
</dbReference>
<dbReference type="InterPro" id="IPR009057">
    <property type="entry name" value="Homeodomain-like_sf"/>
</dbReference>
<keyword evidence="4" id="KW-0805">Transcription regulation</keyword>
<dbReference type="Gene3D" id="1.10.10.60">
    <property type="entry name" value="Homeodomain-like"/>
    <property type="match status" value="1"/>
</dbReference>
<dbReference type="InterPro" id="IPR001827">
    <property type="entry name" value="Homeobox_Antennapedia_CS"/>
</dbReference>
<protein>
    <submittedName>
        <fullName evidence="13">HXC5 protein</fullName>
    </submittedName>
</protein>
<dbReference type="InterPro" id="IPR050296">
    <property type="entry name" value="Antp_homeobox"/>
</dbReference>
<dbReference type="PROSITE" id="PS50071">
    <property type="entry name" value="HOMEOBOX_2"/>
    <property type="match status" value="1"/>
</dbReference>
<keyword evidence="3" id="KW-0217">Developmental protein</keyword>
<sequence>MSSYVANSFYKQSPPAPAFPRQTYGNYGIAEAPAPRGRRAELSIPHPPPPPPPHPPPPPPCAAMAAPGPPLGRDELEKPRNPGIYGQDAAPEERARSAAGIKAEPAGAAPGPPPPPPPPPIYPWMTKLHMSHGKSSPSSAPGAQEFIPSLFPPRFFLDFPARVEIAQTLCLSERQIKIWFQNRRMKWKKDSKLKSPEAL</sequence>
<feature type="compositionally biased region" description="Pro residues" evidence="11">
    <location>
        <begin position="110"/>
        <end position="122"/>
    </location>
</feature>
<evidence type="ECO:0000256" key="1">
    <source>
        <dbReference type="ARBA" id="ARBA00004123"/>
    </source>
</evidence>
<dbReference type="InterPro" id="IPR001356">
    <property type="entry name" value="HD"/>
</dbReference>
<feature type="compositionally biased region" description="Polar residues" evidence="11">
    <location>
        <begin position="1"/>
        <end position="11"/>
    </location>
</feature>
<dbReference type="PROSITE" id="PS00032">
    <property type="entry name" value="ANTENNAPEDIA"/>
    <property type="match status" value="1"/>
</dbReference>
<keyword evidence="7" id="KW-0804">Transcription</keyword>
<comment type="caution">
    <text evidence="13">The sequence shown here is derived from an EMBL/GenBank/DDBJ whole genome shotgun (WGS) entry which is preliminary data.</text>
</comment>
<feature type="compositionally biased region" description="Pro residues" evidence="11">
    <location>
        <begin position="45"/>
        <end position="61"/>
    </location>
</feature>
<feature type="DNA-binding region" description="Homeobox" evidence="9">
    <location>
        <begin position="164"/>
        <end position="191"/>
    </location>
</feature>
<dbReference type="SMART" id="SM00389">
    <property type="entry name" value="HOX"/>
    <property type="match status" value="1"/>
</dbReference>